<feature type="repeat" description="PPR" evidence="3">
    <location>
        <begin position="221"/>
        <end position="255"/>
    </location>
</feature>
<feature type="repeat" description="PPR" evidence="3">
    <location>
        <begin position="729"/>
        <end position="763"/>
    </location>
</feature>
<dbReference type="InterPro" id="IPR002885">
    <property type="entry name" value="PPR_rpt"/>
</dbReference>
<evidence type="ECO:0000313" key="7">
    <source>
        <dbReference type="Proteomes" id="UP001151532"/>
    </source>
</evidence>
<dbReference type="AlphaFoldDB" id="A0A9Q0TWE6"/>
<dbReference type="Gene3D" id="1.25.40.10">
    <property type="entry name" value="Tetratricopeptide repeat domain"/>
    <property type="match status" value="4"/>
</dbReference>
<feature type="repeat" description="PPR" evidence="3">
    <location>
        <begin position="417"/>
        <end position="451"/>
    </location>
</feature>
<name>A0A9Q0TWE6_SALPP</name>
<reference evidence="6" key="2">
    <citation type="journal article" date="2023" name="Int. J. Mol. Sci.">
        <title>De Novo Assembly and Annotation of 11 Diverse Shrub Willow (Salix) Genomes Reveals Novel Gene Organization in Sex-Linked Regions.</title>
        <authorList>
            <person name="Hyden B."/>
            <person name="Feng K."/>
            <person name="Yates T.B."/>
            <person name="Jawdy S."/>
            <person name="Cereghino C."/>
            <person name="Smart L.B."/>
            <person name="Muchero W."/>
        </authorList>
    </citation>
    <scope>NUCLEOTIDE SEQUENCE</scope>
    <source>
        <tissue evidence="6">Shoot tip</tissue>
    </source>
</reference>
<reference evidence="6" key="1">
    <citation type="submission" date="2022-11" db="EMBL/GenBank/DDBJ databases">
        <authorList>
            <person name="Hyden B.L."/>
            <person name="Feng K."/>
            <person name="Yates T."/>
            <person name="Jawdy S."/>
            <person name="Smart L.B."/>
            <person name="Muchero W."/>
        </authorList>
    </citation>
    <scope>NUCLEOTIDE SEQUENCE</scope>
    <source>
        <tissue evidence="6">Shoot tip</tissue>
    </source>
</reference>
<feature type="repeat" description="PPR" evidence="3">
    <location>
        <begin position="764"/>
        <end position="798"/>
    </location>
</feature>
<feature type="domain" description="Pentatricopeptide repeat-containing protein-mitochondrial" evidence="5">
    <location>
        <begin position="521"/>
        <end position="617"/>
    </location>
</feature>
<evidence type="ECO:0000256" key="2">
    <source>
        <dbReference type="ARBA" id="ARBA00022737"/>
    </source>
</evidence>
<dbReference type="Pfam" id="PF23276">
    <property type="entry name" value="TPR_24"/>
    <property type="match status" value="1"/>
</dbReference>
<keyword evidence="7" id="KW-1185">Reference proteome</keyword>
<dbReference type="InterPro" id="IPR011990">
    <property type="entry name" value="TPR-like_helical_dom_sf"/>
</dbReference>
<dbReference type="NCBIfam" id="TIGR00756">
    <property type="entry name" value="PPR"/>
    <property type="match status" value="11"/>
</dbReference>
<evidence type="ECO:0000256" key="1">
    <source>
        <dbReference type="ARBA" id="ARBA00007626"/>
    </source>
</evidence>
<comment type="caution">
    <text evidence="6">The sequence shown here is derived from an EMBL/GenBank/DDBJ whole genome shotgun (WGS) entry which is preliminary data.</text>
</comment>
<dbReference type="EMBL" id="JAPFFK010000014">
    <property type="protein sequence ID" value="KAJ6719092.1"/>
    <property type="molecule type" value="Genomic_DNA"/>
</dbReference>
<dbReference type="SUPFAM" id="SSF81901">
    <property type="entry name" value="HCP-like"/>
    <property type="match status" value="1"/>
</dbReference>
<keyword evidence="2" id="KW-0677">Repeat</keyword>
<dbReference type="PANTHER" id="PTHR47933">
    <property type="entry name" value="PENTATRICOPEPTIDE REPEAT-CONTAINING PROTEIN 1, MITOCHONDRIAL"/>
    <property type="match status" value="1"/>
</dbReference>
<dbReference type="InterPro" id="IPR057027">
    <property type="entry name" value="TPR_mt"/>
</dbReference>
<feature type="repeat" description="PPR" evidence="3">
    <location>
        <begin position="590"/>
        <end position="624"/>
    </location>
</feature>
<feature type="repeat" description="PPR" evidence="3">
    <location>
        <begin position="555"/>
        <end position="589"/>
    </location>
</feature>
<dbReference type="Pfam" id="PF13041">
    <property type="entry name" value="PPR_2"/>
    <property type="match status" value="3"/>
</dbReference>
<feature type="repeat" description="PPR" evidence="3">
    <location>
        <begin position="660"/>
        <end position="694"/>
    </location>
</feature>
<organism evidence="6 7">
    <name type="scientific">Salix purpurea</name>
    <name type="common">Purple osier willow</name>
    <dbReference type="NCBI Taxonomy" id="77065"/>
    <lineage>
        <taxon>Eukaryota</taxon>
        <taxon>Viridiplantae</taxon>
        <taxon>Streptophyta</taxon>
        <taxon>Embryophyta</taxon>
        <taxon>Tracheophyta</taxon>
        <taxon>Spermatophyta</taxon>
        <taxon>Magnoliopsida</taxon>
        <taxon>eudicotyledons</taxon>
        <taxon>Gunneridae</taxon>
        <taxon>Pentapetalae</taxon>
        <taxon>rosids</taxon>
        <taxon>fabids</taxon>
        <taxon>Malpighiales</taxon>
        <taxon>Salicaceae</taxon>
        <taxon>Saliceae</taxon>
        <taxon>Salix</taxon>
    </lineage>
</organism>
<evidence type="ECO:0000313" key="6">
    <source>
        <dbReference type="EMBL" id="KAJ6719092.1"/>
    </source>
</evidence>
<evidence type="ECO:0000259" key="5">
    <source>
        <dbReference type="Pfam" id="PF23276"/>
    </source>
</evidence>
<feature type="repeat" description="PPR" evidence="3">
    <location>
        <begin position="625"/>
        <end position="659"/>
    </location>
</feature>
<feature type="region of interest" description="Disordered" evidence="4">
    <location>
        <begin position="58"/>
        <end position="91"/>
    </location>
</feature>
<dbReference type="PROSITE" id="PS51375">
    <property type="entry name" value="PPR"/>
    <property type="match status" value="13"/>
</dbReference>
<dbReference type="Proteomes" id="UP001151532">
    <property type="component" value="Chromosome 10"/>
</dbReference>
<sequence length="854" mass="96321">MFVKLQLDAHCFNILSSPKTSPVTGASVSTNTGVSLSPLEKIETVKKHKEQSLLEIPNGRTPKKFSTDHKPGFNNIPDREPRNNSRNSTRIENKKSFGVDFKRFNGNGSVDKARTKCSTKWAYYGGCIPSILEALDTIKDLDEALKPWEDTLSNKERSIILKEQSSWERAMEIFEWFKRKGCYELNVIHYNIMLRILGRARNWSHVEFLCNEMRIKQILPVNSTYGTLIDVYSKGGLKEEALHWLEKMNDRGMVPDEVTMGIVIQMYKKAGEFQKAEEFFKKWTLGESIKHEGTSKASAGVQDGVRVSVSLSSYTYNTLIDTYGKAGQLKEASETFAKMLREGIVPTTVTFNTMIHICGNHGQLEEVGSLMQKMEELRCPPDTRTYNILISLHAKHDNITMAASYFKRMKEARLMPDHVSYRTLLYAFSIRHMVSDAEHLVSEMDEKGLDIDEYTQSALTRMYIEAGMLEKSWLWFQKFHLKGNMSSECYSASIDAYGERGHILEAEKVFMSCQEAKMLTVLVFNVMVKAYGLAQKYDKACKLFDSMESHGVVPDRCSYSSIIQILAGADLPDKAKHYLKKMQEAGLVSDCISYCAVISSFVKLGKLEMAEGLYNEMIGFDVKPDVIVYGVLINAFADAGSVKAALGYVDAMKRAGLPGNTVIYNSLIKLYTKVGYLKEAEETYQLLQSSDSGPDAYSSNCMIDLYSEQSMVKQAEKIFESLKKKGNTNEFTFAMMLCMYKRLGRFEEATQIAKQMRDLGLLTDLLSYNNVLGLYALDGRFKEAVGTFKEMVEASVQPDDCTFKSLGIVLVKCGISKKAVSKLEATTKNDYQKGLQAWMLSLSTVADVDDDYDE</sequence>
<feature type="repeat" description="PPR" evidence="3">
    <location>
        <begin position="347"/>
        <end position="381"/>
    </location>
</feature>
<feature type="compositionally biased region" description="Basic and acidic residues" evidence="4">
    <location>
        <begin position="65"/>
        <end position="91"/>
    </location>
</feature>
<dbReference type="Pfam" id="PF01535">
    <property type="entry name" value="PPR"/>
    <property type="match status" value="6"/>
</dbReference>
<feature type="repeat" description="PPR" evidence="3">
    <location>
        <begin position="382"/>
        <end position="416"/>
    </location>
</feature>
<evidence type="ECO:0000256" key="4">
    <source>
        <dbReference type="SAM" id="MobiDB-lite"/>
    </source>
</evidence>
<dbReference type="OrthoDB" id="185373at2759"/>
<proteinExistence type="inferred from homology"/>
<dbReference type="GO" id="GO:0003729">
    <property type="term" value="F:mRNA binding"/>
    <property type="evidence" value="ECO:0007669"/>
    <property type="project" value="TreeGrafter"/>
</dbReference>
<gene>
    <name evidence="6" type="ORF">OIU79_006873</name>
</gene>
<accession>A0A9Q0TWE6</accession>
<evidence type="ECO:0000256" key="3">
    <source>
        <dbReference type="PROSITE-ProRule" id="PRU00708"/>
    </source>
</evidence>
<feature type="repeat" description="PPR" evidence="3">
    <location>
        <begin position="312"/>
        <end position="346"/>
    </location>
</feature>
<feature type="repeat" description="PPR" evidence="3">
    <location>
        <begin position="520"/>
        <end position="554"/>
    </location>
</feature>
<dbReference type="InterPro" id="IPR051240">
    <property type="entry name" value="Mito_RNA-Proc/Resp"/>
</dbReference>
<dbReference type="PANTHER" id="PTHR47933:SF10">
    <property type="entry name" value="OS03G0162900 PROTEIN"/>
    <property type="match status" value="1"/>
</dbReference>
<protein>
    <submittedName>
        <fullName evidence="6">PENTATRICOPEPTIDE REPEAT-CONTAINING PROTEIN 1 MITOCHONDRIAL</fullName>
    </submittedName>
</protein>
<feature type="repeat" description="PPR" evidence="3">
    <location>
        <begin position="186"/>
        <end position="220"/>
    </location>
</feature>
<comment type="similarity">
    <text evidence="1">Belongs to the PPR family. P subfamily.</text>
</comment>